<dbReference type="AlphaFoldDB" id="A0A4U3MDJ9"/>
<dbReference type="GO" id="GO:0046565">
    <property type="term" value="F:3-dehydroshikimate dehydratase activity"/>
    <property type="evidence" value="ECO:0007669"/>
    <property type="project" value="UniProtKB-UniRule"/>
</dbReference>
<dbReference type="EMBL" id="SZQA01000022">
    <property type="protein sequence ID" value="TKK86254.1"/>
    <property type="molecule type" value="Genomic_DNA"/>
</dbReference>
<protein>
    <recommendedName>
        <fullName evidence="1">3-dehydroshikimate dehydratase</fullName>
        <shortName evidence="1">DSD</shortName>
        <ecNumber evidence="1">4.2.1.118</ecNumber>
    </recommendedName>
</protein>
<dbReference type="InterPro" id="IPR004360">
    <property type="entry name" value="Glyas_Fos-R_dOase_dom"/>
</dbReference>
<keyword evidence="1" id="KW-0456">Lyase</keyword>
<evidence type="ECO:0000256" key="1">
    <source>
        <dbReference type="HAMAP-Rule" id="MF_02238"/>
    </source>
</evidence>
<comment type="cofactor">
    <cofactor evidence="1">
        <name>a divalent metal cation</name>
        <dbReference type="ChEBI" id="CHEBI:60240"/>
    </cofactor>
</comment>
<keyword evidence="3" id="KW-0413">Isomerase</keyword>
<dbReference type="OrthoDB" id="9780241at2"/>
<dbReference type="RefSeq" id="WP_137249025.1">
    <property type="nucleotide sequence ID" value="NZ_SZQA01000022.1"/>
</dbReference>
<dbReference type="Gene3D" id="3.20.20.150">
    <property type="entry name" value="Divalent-metal-dependent TIM barrel enzymes"/>
    <property type="match status" value="1"/>
</dbReference>
<keyword evidence="3" id="KW-0670">Pyruvate</keyword>
<evidence type="ECO:0000313" key="3">
    <source>
        <dbReference type="EMBL" id="TKK86254.1"/>
    </source>
</evidence>
<dbReference type="UniPathway" id="UPA00088"/>
<feature type="binding site" evidence="1">
    <location>
        <position position="239"/>
    </location>
    <ligand>
        <name>a divalent metal cation</name>
        <dbReference type="ChEBI" id="CHEBI:60240"/>
        <note>catalytic</note>
    </ligand>
</feature>
<dbReference type="SUPFAM" id="SSF54593">
    <property type="entry name" value="Glyoxalase/Bleomycin resistance protein/Dihydroxybiphenyl dioxygenase"/>
    <property type="match status" value="1"/>
</dbReference>
<dbReference type="GO" id="GO:0046872">
    <property type="term" value="F:metal ion binding"/>
    <property type="evidence" value="ECO:0007669"/>
    <property type="project" value="UniProtKB-UniRule"/>
</dbReference>
<comment type="function">
    <text evidence="1">Catalyzes the conversion of 3-dehydroshikimate to protocatechuate (3,4-dihydroxybenzoate), a common intermediate of quinate and shikimate degradation pathways.</text>
</comment>
<dbReference type="Pfam" id="PF00903">
    <property type="entry name" value="Glyoxalase"/>
    <property type="match status" value="1"/>
</dbReference>
<dbReference type="InterPro" id="IPR036237">
    <property type="entry name" value="Xyl_isomerase-like_sf"/>
</dbReference>
<dbReference type="PANTHER" id="PTHR12110">
    <property type="entry name" value="HYDROXYPYRUVATE ISOMERASE"/>
    <property type="match status" value="1"/>
</dbReference>
<dbReference type="InterPro" id="IPR013022">
    <property type="entry name" value="Xyl_isomerase-like_TIM-brl"/>
</dbReference>
<reference evidence="3 4" key="1">
    <citation type="submission" date="2019-04" db="EMBL/GenBank/DDBJ databases">
        <title>Herbidospora sp. NEAU-GS14.nov., a novel actinomycete isolated from soil.</title>
        <authorList>
            <person name="Han L."/>
        </authorList>
    </citation>
    <scope>NUCLEOTIDE SEQUENCE [LARGE SCALE GENOMIC DNA]</scope>
    <source>
        <strain evidence="3 4">NEAU-GS14</strain>
    </source>
</reference>
<dbReference type="InterPro" id="IPR050312">
    <property type="entry name" value="IolE/XylAMocC-like"/>
</dbReference>
<dbReference type="Proteomes" id="UP000308705">
    <property type="component" value="Unassembled WGS sequence"/>
</dbReference>
<dbReference type="HAMAP" id="MF_02238">
    <property type="entry name" value="DSD"/>
    <property type="match status" value="1"/>
</dbReference>
<feature type="binding site" evidence="1">
    <location>
        <position position="191"/>
    </location>
    <ligand>
        <name>a divalent metal cation</name>
        <dbReference type="ChEBI" id="CHEBI:60240"/>
        <note>catalytic</note>
    </ligand>
</feature>
<dbReference type="EC" id="4.2.1.118" evidence="1"/>
<comment type="catalytic activity">
    <reaction evidence="1">
        <text>3-dehydroshikimate = 3,4-dihydroxybenzoate + H2O</text>
        <dbReference type="Rhea" id="RHEA:24848"/>
        <dbReference type="ChEBI" id="CHEBI:15377"/>
        <dbReference type="ChEBI" id="CHEBI:16630"/>
        <dbReference type="ChEBI" id="CHEBI:36241"/>
        <dbReference type="EC" id="4.2.1.118"/>
    </reaction>
</comment>
<accession>A0A4U3MDJ9</accession>
<feature type="binding site" evidence="1">
    <location>
        <position position="358"/>
    </location>
    <ligand>
        <name>Mg(2+)</name>
        <dbReference type="ChEBI" id="CHEBI:18420"/>
    </ligand>
</feature>
<dbReference type="InterPro" id="IPR037523">
    <property type="entry name" value="VOC_core"/>
</dbReference>
<sequence length="525" mass="57114">MRKSIATVSVSGTLPEKLTAIAAAGFDGFELFENDLVACPLSPEDIRRMAADLGLRVELYQPFRDFEAVPADRLAANLRRAEHKFRLMNRLGADLLLVCSNVSPQAIDDDALAAEQLRVLAERAAEHGIRIAYEALAWGRHVDDYLRSWRIVRMAGHPALGVCLDSFHILSKGTDPGGIEAIPGEKIFFLQLADAPRLTMDTLQWSRHYRCFPGQGDFDLAGFTQHVRNAGYRGPLSLEVFNDVFRRSDPVRTAADAMLSLRFLEDGTAPELTDFAYVELATGPDGDRLRRLVEVLGFDRARLVEGGDAAELRAVGIATPDPLAADAHVAALSAPAHVPDGTRVVFCPAGPGDSTIDHVALTAPFAEASLWCRCVLGLRPHESLELPDPYGLVRSRAMTGAGGRVMVALNMADTPSSVPWQHVAVACDDVVDMARRLTAAGEPPLRIPGNYYDDLDARFPGAPDLRGTGVLYDRADDGEFLHLYTATIGRVFFEVVQRIGGYSGYGAANTPVRLAAQHGHKMRPE</sequence>
<feature type="domain" description="VOC" evidence="2">
    <location>
        <begin position="355"/>
        <end position="486"/>
    </location>
</feature>
<dbReference type="GO" id="GO:0046279">
    <property type="term" value="P:3,4-dihydroxybenzoate biosynthetic process"/>
    <property type="evidence" value="ECO:0007669"/>
    <property type="project" value="UniProtKB-UniRule"/>
</dbReference>
<keyword evidence="1" id="KW-0479">Metal-binding</keyword>
<feature type="binding site" evidence="1">
    <location>
        <position position="165"/>
    </location>
    <ligand>
        <name>a divalent metal cation</name>
        <dbReference type="ChEBI" id="CHEBI:60240"/>
        <note>catalytic</note>
    </ligand>
</feature>
<comment type="similarity">
    <text evidence="1">Belongs to the bacterial two-domain DSD family.</text>
</comment>
<dbReference type="Pfam" id="PF01261">
    <property type="entry name" value="AP_endonuc_2"/>
    <property type="match status" value="1"/>
</dbReference>
<feature type="binding site" evidence="1">
    <location>
        <position position="422"/>
    </location>
    <ligand>
        <name>Mg(2+)</name>
        <dbReference type="ChEBI" id="CHEBI:18420"/>
    </ligand>
</feature>
<evidence type="ECO:0000259" key="2">
    <source>
        <dbReference type="PROSITE" id="PS51819"/>
    </source>
</evidence>
<feature type="binding site" evidence="1">
    <location>
        <position position="134"/>
    </location>
    <ligand>
        <name>a divalent metal cation</name>
        <dbReference type="ChEBI" id="CHEBI:60240"/>
        <note>catalytic</note>
    </ligand>
</feature>
<dbReference type="PROSITE" id="PS51819">
    <property type="entry name" value="VOC"/>
    <property type="match status" value="1"/>
</dbReference>
<gene>
    <name evidence="3" type="ORF">FDA94_22300</name>
</gene>
<dbReference type="PANTHER" id="PTHR12110:SF21">
    <property type="entry name" value="XYLOSE ISOMERASE-LIKE TIM BARREL DOMAIN-CONTAINING PROTEIN"/>
    <property type="match status" value="1"/>
</dbReference>
<dbReference type="SUPFAM" id="SSF51658">
    <property type="entry name" value="Xylose isomerase-like"/>
    <property type="match status" value="1"/>
</dbReference>
<feature type="binding site" evidence="1">
    <location>
        <position position="494"/>
    </location>
    <ligand>
        <name>Mg(2+)</name>
        <dbReference type="ChEBI" id="CHEBI:18420"/>
    </ligand>
</feature>
<dbReference type="InterPro" id="IPR029068">
    <property type="entry name" value="Glyas_Bleomycin-R_OHBP_Dase"/>
</dbReference>
<dbReference type="Gene3D" id="3.10.180.10">
    <property type="entry name" value="2,3-Dihydroxybiphenyl 1,2-Dioxygenase, domain 1"/>
    <property type="match status" value="1"/>
</dbReference>
<dbReference type="GO" id="GO:0016853">
    <property type="term" value="F:isomerase activity"/>
    <property type="evidence" value="ECO:0007669"/>
    <property type="project" value="UniProtKB-KW"/>
</dbReference>
<comment type="pathway">
    <text evidence="1">Aromatic compound metabolism; 3,4-dihydroxybenzoate biosynthesis.</text>
</comment>
<comment type="caution">
    <text evidence="3">The sequence shown here is derived from an EMBL/GenBank/DDBJ whole genome shotgun (WGS) entry which is preliminary data.</text>
</comment>
<keyword evidence="4" id="KW-1185">Reference proteome</keyword>
<organism evidence="3 4">
    <name type="scientific">Herbidospora galbida</name>
    <dbReference type="NCBI Taxonomy" id="2575442"/>
    <lineage>
        <taxon>Bacteria</taxon>
        <taxon>Bacillati</taxon>
        <taxon>Actinomycetota</taxon>
        <taxon>Actinomycetes</taxon>
        <taxon>Streptosporangiales</taxon>
        <taxon>Streptosporangiaceae</taxon>
        <taxon>Herbidospora</taxon>
    </lineage>
</organism>
<proteinExistence type="inferred from homology"/>
<dbReference type="InterPro" id="IPR043700">
    <property type="entry name" value="DSD"/>
</dbReference>
<evidence type="ECO:0000313" key="4">
    <source>
        <dbReference type="Proteomes" id="UP000308705"/>
    </source>
</evidence>
<name>A0A4U3MDJ9_9ACTN</name>